<sequence length="356" mass="39939">MPVEDGEVPQWKKELIQKKQMWKRSGGWSVPPVATPHSASKTGLKVRPPEFKMDQAPNMDRDRSVDRVDSNNNGTMSKTASVENVFGSVSELRTFFQPDVAFTPLTKARSEENILDGPVVLDSHRRASTSNQFSGYYQKTTKSVNTVPKMEDFFKKYRKNTRKTVKIESEVDSPRRPVVEKPRRKRTETVYFVDMNHDELPLPNTVRQAVKVFEEPVKTEHNSTKPDFDEMTSSEGPPRARDVVQKFEAKIKSSAPQKPPRSTRQNGAGLNESLGPPNGNASFGRQNAPSKPRKPAILSPASDSHTRKESKHVSFVENGPLNLVVQNDGSTNLDSIRDDLKTVTINTNKSIIIKTV</sequence>
<reference evidence="2" key="1">
    <citation type="journal article" date="2014" name="PLoS ONE">
        <title>Transcriptome-Based Identification of ABC Transporters in the Western Tarnished Plant Bug Lygus hesperus.</title>
        <authorList>
            <person name="Hull J.J."/>
            <person name="Chaney K."/>
            <person name="Geib S.M."/>
            <person name="Fabrick J.A."/>
            <person name="Brent C.S."/>
            <person name="Walsh D."/>
            <person name="Lavine L.C."/>
        </authorList>
    </citation>
    <scope>NUCLEOTIDE SEQUENCE</scope>
</reference>
<feature type="compositionally biased region" description="Basic and acidic residues" evidence="1">
    <location>
        <begin position="215"/>
        <end position="228"/>
    </location>
</feature>
<dbReference type="EMBL" id="GBHO01022210">
    <property type="protein sequence ID" value="JAG21394.1"/>
    <property type="molecule type" value="Transcribed_RNA"/>
</dbReference>
<feature type="compositionally biased region" description="Polar residues" evidence="1">
    <location>
        <begin position="279"/>
        <end position="289"/>
    </location>
</feature>
<feature type="region of interest" description="Disordered" evidence="1">
    <location>
        <begin position="251"/>
        <end position="315"/>
    </location>
</feature>
<feature type="compositionally biased region" description="Polar residues" evidence="1">
    <location>
        <begin position="254"/>
        <end position="268"/>
    </location>
</feature>
<feature type="region of interest" description="Disordered" evidence="1">
    <location>
        <begin position="215"/>
        <end position="238"/>
    </location>
</feature>
<evidence type="ECO:0000256" key="1">
    <source>
        <dbReference type="SAM" id="MobiDB-lite"/>
    </source>
</evidence>
<feature type="compositionally biased region" description="Basic and acidic residues" evidence="1">
    <location>
        <begin position="47"/>
        <end position="69"/>
    </location>
</feature>
<gene>
    <name evidence="2" type="ORF">CM83_48591</name>
    <name evidence="3" type="ORF">CM83_48594</name>
</gene>
<dbReference type="EMBL" id="GBHO01022211">
    <property type="protein sequence ID" value="JAG21393.1"/>
    <property type="molecule type" value="Transcribed_RNA"/>
</dbReference>
<feature type="region of interest" description="Disordered" evidence="1">
    <location>
        <begin position="22"/>
        <end position="79"/>
    </location>
</feature>
<proteinExistence type="predicted"/>
<protein>
    <submittedName>
        <fullName evidence="2">Uncharacterized protein</fullName>
    </submittedName>
</protein>
<reference evidence="2" key="2">
    <citation type="submission" date="2014-07" db="EMBL/GenBank/DDBJ databases">
        <authorList>
            <person name="Hull J."/>
        </authorList>
    </citation>
    <scope>NUCLEOTIDE SEQUENCE</scope>
</reference>
<evidence type="ECO:0000313" key="3">
    <source>
        <dbReference type="EMBL" id="JAG21394.1"/>
    </source>
</evidence>
<evidence type="ECO:0000313" key="2">
    <source>
        <dbReference type="EMBL" id="JAG21393.1"/>
    </source>
</evidence>
<accession>A0A0A9XRA7</accession>
<name>A0A0A9XRA7_LYGHE</name>
<dbReference type="AlphaFoldDB" id="A0A0A9XRA7"/>
<feature type="compositionally biased region" description="Basic and acidic residues" evidence="1">
    <location>
        <begin position="304"/>
        <end position="314"/>
    </location>
</feature>
<organism evidence="2">
    <name type="scientific">Lygus hesperus</name>
    <name type="common">Western plant bug</name>
    <dbReference type="NCBI Taxonomy" id="30085"/>
    <lineage>
        <taxon>Eukaryota</taxon>
        <taxon>Metazoa</taxon>
        <taxon>Ecdysozoa</taxon>
        <taxon>Arthropoda</taxon>
        <taxon>Hexapoda</taxon>
        <taxon>Insecta</taxon>
        <taxon>Pterygota</taxon>
        <taxon>Neoptera</taxon>
        <taxon>Paraneoptera</taxon>
        <taxon>Hemiptera</taxon>
        <taxon>Heteroptera</taxon>
        <taxon>Panheteroptera</taxon>
        <taxon>Cimicomorpha</taxon>
        <taxon>Miridae</taxon>
        <taxon>Mirini</taxon>
        <taxon>Lygus</taxon>
    </lineage>
</organism>